<evidence type="ECO:0000256" key="2">
    <source>
        <dbReference type="ARBA" id="ARBA00007232"/>
    </source>
</evidence>
<protein>
    <recommendedName>
        <fullName evidence="7">Large ribosomal subunit protein mL52</fullName>
    </recommendedName>
    <alternativeName>
        <fullName evidence="8">39S ribosomal protein L52, mitochondrial</fullName>
    </alternativeName>
</protein>
<gene>
    <name evidence="9" type="primary">LOC122145601</name>
</gene>
<evidence type="ECO:0000256" key="6">
    <source>
        <dbReference type="ARBA" id="ARBA00023274"/>
    </source>
</evidence>
<dbReference type="GO" id="GO:0003735">
    <property type="term" value="F:structural constituent of ribosome"/>
    <property type="evidence" value="ECO:0007669"/>
    <property type="project" value="InterPro"/>
</dbReference>
<evidence type="ECO:0000256" key="3">
    <source>
        <dbReference type="ARBA" id="ARBA00022946"/>
    </source>
</evidence>
<name>A0A9R0AYT5_CYPCA</name>
<dbReference type="PANTHER" id="PTHR34090:SF1">
    <property type="entry name" value="LARGE RIBOSOMAL SUBUNIT PROTEIN ML52"/>
    <property type="match status" value="1"/>
</dbReference>
<dbReference type="GO" id="GO:0032543">
    <property type="term" value="P:mitochondrial translation"/>
    <property type="evidence" value="ECO:0007669"/>
    <property type="project" value="InterPro"/>
</dbReference>
<evidence type="ECO:0000313" key="9">
    <source>
        <dbReference type="RefSeq" id="XP_042615743.1"/>
    </source>
</evidence>
<dbReference type="AlphaFoldDB" id="A0A9R0AYT5"/>
<keyword evidence="5" id="KW-0496">Mitochondrion</keyword>
<dbReference type="KEGG" id="ccar:122145601"/>
<accession>A0A9R0AYT5</accession>
<dbReference type="PANTHER" id="PTHR34090">
    <property type="entry name" value="39S RIBOSOMAL PROTEIN L52, MITOCHONDRIAL"/>
    <property type="match status" value="1"/>
</dbReference>
<evidence type="ECO:0000256" key="4">
    <source>
        <dbReference type="ARBA" id="ARBA00022980"/>
    </source>
</evidence>
<evidence type="ECO:0000256" key="8">
    <source>
        <dbReference type="ARBA" id="ARBA00035425"/>
    </source>
</evidence>
<dbReference type="Proteomes" id="UP001155660">
    <property type="component" value="Chromosome A7"/>
</dbReference>
<dbReference type="RefSeq" id="XP_042615743.1">
    <property type="nucleotide sequence ID" value="XM_042759809.1"/>
</dbReference>
<dbReference type="Pfam" id="PF18699">
    <property type="entry name" value="MRPL52"/>
    <property type="match status" value="1"/>
</dbReference>
<comment type="similarity">
    <text evidence="2">Belongs to the mitochondrion-specific ribosomal protein mL52 family.</text>
</comment>
<evidence type="ECO:0000256" key="7">
    <source>
        <dbReference type="ARBA" id="ARBA00035181"/>
    </source>
</evidence>
<sequence>MVTVFDPTEALKRTSAVLLFKTSFFPTPELPPPPAPPPTLASSAASPAVLWERALASGDLSWSARGNVSALTQHCSSPCIEGMKDNLLLKRKVFKGRSPEAPLCRVFTRVSRQSKRPFSSSCVTLAGQKWRLENGLARGGSEYGPLTDLPDWSYTDGRPAPPLKGQIRRQKQREEFARRAVCLSAEVDEGMKRWQEKKEEKKQKEEHVKSLLLKPKGNVLLKNKK</sequence>
<evidence type="ECO:0000256" key="5">
    <source>
        <dbReference type="ARBA" id="ARBA00023128"/>
    </source>
</evidence>
<dbReference type="GO" id="GO:0005762">
    <property type="term" value="C:mitochondrial large ribosomal subunit"/>
    <property type="evidence" value="ECO:0007669"/>
    <property type="project" value="InterPro"/>
</dbReference>
<proteinExistence type="inferred from homology"/>
<reference evidence="9" key="1">
    <citation type="submission" date="2025-08" db="UniProtKB">
        <authorList>
            <consortium name="RefSeq"/>
        </authorList>
    </citation>
    <scope>IDENTIFICATION</scope>
    <source>
        <tissue evidence="9">Muscle</tissue>
    </source>
</reference>
<dbReference type="OrthoDB" id="10249237at2759"/>
<organism evidence="9">
    <name type="scientific">Cyprinus carpio</name>
    <name type="common">Common carp</name>
    <dbReference type="NCBI Taxonomy" id="7962"/>
    <lineage>
        <taxon>Eukaryota</taxon>
        <taxon>Metazoa</taxon>
        <taxon>Chordata</taxon>
        <taxon>Craniata</taxon>
        <taxon>Vertebrata</taxon>
        <taxon>Euteleostomi</taxon>
        <taxon>Actinopterygii</taxon>
        <taxon>Neopterygii</taxon>
        <taxon>Teleostei</taxon>
        <taxon>Ostariophysi</taxon>
        <taxon>Cypriniformes</taxon>
        <taxon>Cyprinidae</taxon>
        <taxon>Cyprininae</taxon>
        <taxon>Cyprinus</taxon>
    </lineage>
</organism>
<comment type="subcellular location">
    <subcellularLocation>
        <location evidence="1">Mitochondrion</location>
    </subcellularLocation>
</comment>
<keyword evidence="3" id="KW-0809">Transit peptide</keyword>
<keyword evidence="6" id="KW-0687">Ribonucleoprotein</keyword>
<dbReference type="GeneID" id="122145601"/>
<dbReference type="InterPro" id="IPR034596">
    <property type="entry name" value="Ribosomal_mL52"/>
</dbReference>
<keyword evidence="4" id="KW-0689">Ribosomal protein</keyword>
<evidence type="ECO:0000256" key="1">
    <source>
        <dbReference type="ARBA" id="ARBA00004173"/>
    </source>
</evidence>